<sequence length="238" mass="27587">MRLLRVIDLSHNRLKFIEPGFFINVNGSLLEFDVSYNYLTTLDITNIIWTQTIFCKPAIGNRTVVDCPGSGLTRIPSALPLYDNLQIDFTNNSIRNLERISQFGLEMVERIKKLDLSNNQIIAISDLVLDRFRKIQLVNITSNAIKRIPRSLQMLKPCQIALGQNYYEMDSAFGAPREQETIDVMSKSRNLIILLSDINNGTQEWNKKEWKYAWNYYKCDFSPNLIVINYDFVKCDDT</sequence>
<dbReference type="PANTHER" id="PTHR24369:SF210">
    <property type="entry name" value="CHAOPTIN-RELATED"/>
    <property type="match status" value="1"/>
</dbReference>
<dbReference type="AlphaFoldDB" id="A0A8B6HI79"/>
<evidence type="ECO:0000256" key="2">
    <source>
        <dbReference type="ARBA" id="ARBA00022729"/>
    </source>
</evidence>
<evidence type="ECO:0000256" key="3">
    <source>
        <dbReference type="ARBA" id="ARBA00022737"/>
    </source>
</evidence>
<dbReference type="Pfam" id="PF13855">
    <property type="entry name" value="LRR_8"/>
    <property type="match status" value="1"/>
</dbReference>
<dbReference type="EMBL" id="UYJE01010106">
    <property type="protein sequence ID" value="VDI79742.1"/>
    <property type="molecule type" value="Genomic_DNA"/>
</dbReference>
<dbReference type="InterPro" id="IPR050541">
    <property type="entry name" value="LRR_TM_domain-containing"/>
</dbReference>
<keyword evidence="2" id="KW-0732">Signal</keyword>
<evidence type="ECO:0000313" key="5">
    <source>
        <dbReference type="Proteomes" id="UP000596742"/>
    </source>
</evidence>
<proteinExistence type="predicted"/>
<dbReference type="InterPro" id="IPR001611">
    <property type="entry name" value="Leu-rich_rpt"/>
</dbReference>
<keyword evidence="1" id="KW-0433">Leucine-rich repeat</keyword>
<evidence type="ECO:0000313" key="4">
    <source>
        <dbReference type="EMBL" id="VDI79742.1"/>
    </source>
</evidence>
<dbReference type="GO" id="GO:0005886">
    <property type="term" value="C:plasma membrane"/>
    <property type="evidence" value="ECO:0007669"/>
    <property type="project" value="TreeGrafter"/>
</dbReference>
<evidence type="ECO:0000256" key="1">
    <source>
        <dbReference type="ARBA" id="ARBA00022614"/>
    </source>
</evidence>
<reference evidence="4" key="1">
    <citation type="submission" date="2018-11" db="EMBL/GenBank/DDBJ databases">
        <authorList>
            <person name="Alioto T."/>
            <person name="Alioto T."/>
        </authorList>
    </citation>
    <scope>NUCLEOTIDE SEQUENCE</scope>
</reference>
<name>A0A8B6HI79_MYTGA</name>
<gene>
    <name evidence="4" type="ORF">MGAL_10B056371</name>
</gene>
<keyword evidence="5" id="KW-1185">Reference proteome</keyword>
<organism evidence="4 5">
    <name type="scientific">Mytilus galloprovincialis</name>
    <name type="common">Mediterranean mussel</name>
    <dbReference type="NCBI Taxonomy" id="29158"/>
    <lineage>
        <taxon>Eukaryota</taxon>
        <taxon>Metazoa</taxon>
        <taxon>Spiralia</taxon>
        <taxon>Lophotrochozoa</taxon>
        <taxon>Mollusca</taxon>
        <taxon>Bivalvia</taxon>
        <taxon>Autobranchia</taxon>
        <taxon>Pteriomorphia</taxon>
        <taxon>Mytilida</taxon>
        <taxon>Mytiloidea</taxon>
        <taxon>Mytilidae</taxon>
        <taxon>Mytilinae</taxon>
        <taxon>Mytilus</taxon>
    </lineage>
</organism>
<dbReference type="SMART" id="SM00369">
    <property type="entry name" value="LRR_TYP"/>
    <property type="match status" value="2"/>
</dbReference>
<dbReference type="PROSITE" id="PS51450">
    <property type="entry name" value="LRR"/>
    <property type="match status" value="1"/>
</dbReference>
<keyword evidence="3" id="KW-0677">Repeat</keyword>
<dbReference type="InterPro" id="IPR035897">
    <property type="entry name" value="Toll_tir_struct_dom_sf"/>
</dbReference>
<dbReference type="InterPro" id="IPR003591">
    <property type="entry name" value="Leu-rich_rpt_typical-subtyp"/>
</dbReference>
<dbReference type="SUPFAM" id="SSF52058">
    <property type="entry name" value="L domain-like"/>
    <property type="match status" value="1"/>
</dbReference>
<dbReference type="OrthoDB" id="6212201at2759"/>
<feature type="non-terminal residue" evidence="4">
    <location>
        <position position="1"/>
    </location>
</feature>
<dbReference type="SUPFAM" id="SSF52200">
    <property type="entry name" value="Toll/Interleukin receptor TIR domain"/>
    <property type="match status" value="1"/>
</dbReference>
<accession>A0A8B6HI79</accession>
<dbReference type="Gene3D" id="3.80.10.10">
    <property type="entry name" value="Ribonuclease Inhibitor"/>
    <property type="match status" value="2"/>
</dbReference>
<comment type="caution">
    <text evidence="4">The sequence shown here is derived from an EMBL/GenBank/DDBJ whole genome shotgun (WGS) entry which is preliminary data.</text>
</comment>
<dbReference type="Proteomes" id="UP000596742">
    <property type="component" value="Unassembled WGS sequence"/>
</dbReference>
<protein>
    <submittedName>
        <fullName evidence="4">Uncharacterized protein</fullName>
    </submittedName>
</protein>
<dbReference type="PANTHER" id="PTHR24369">
    <property type="entry name" value="ANTIGEN BSP, PUTATIVE-RELATED"/>
    <property type="match status" value="1"/>
</dbReference>
<dbReference type="InterPro" id="IPR032675">
    <property type="entry name" value="LRR_dom_sf"/>
</dbReference>